<keyword evidence="2" id="KW-0238">DNA-binding</keyword>
<proteinExistence type="predicted"/>
<protein>
    <submittedName>
        <fullName evidence="5">AraC family transcriptional regulator</fullName>
    </submittedName>
</protein>
<organism evidence="5 6">
    <name type="scientific">Pedobacter paludis</name>
    <dbReference type="NCBI Taxonomy" id="2203212"/>
    <lineage>
        <taxon>Bacteria</taxon>
        <taxon>Pseudomonadati</taxon>
        <taxon>Bacteroidota</taxon>
        <taxon>Sphingobacteriia</taxon>
        <taxon>Sphingobacteriales</taxon>
        <taxon>Sphingobacteriaceae</taxon>
        <taxon>Pedobacter</taxon>
    </lineage>
</organism>
<evidence type="ECO:0000256" key="2">
    <source>
        <dbReference type="ARBA" id="ARBA00023125"/>
    </source>
</evidence>
<keyword evidence="1" id="KW-0805">Transcription regulation</keyword>
<dbReference type="OrthoDB" id="2585681at2"/>
<comment type="caution">
    <text evidence="5">The sequence shown here is derived from an EMBL/GenBank/DDBJ whole genome shotgun (WGS) entry which is preliminary data.</text>
</comment>
<dbReference type="Pfam" id="PF12833">
    <property type="entry name" value="HTH_18"/>
    <property type="match status" value="1"/>
</dbReference>
<gene>
    <name evidence="5" type="ORF">DF947_12660</name>
</gene>
<dbReference type="InterPro" id="IPR020449">
    <property type="entry name" value="Tscrpt_reg_AraC-type_HTH"/>
</dbReference>
<dbReference type="GO" id="GO:0003700">
    <property type="term" value="F:DNA-binding transcription factor activity"/>
    <property type="evidence" value="ECO:0007669"/>
    <property type="project" value="InterPro"/>
</dbReference>
<dbReference type="InterPro" id="IPR018060">
    <property type="entry name" value="HTH_AraC"/>
</dbReference>
<dbReference type="InterPro" id="IPR009057">
    <property type="entry name" value="Homeodomain-like_sf"/>
</dbReference>
<keyword evidence="6" id="KW-1185">Reference proteome</keyword>
<dbReference type="SUPFAM" id="SSF51215">
    <property type="entry name" value="Regulatory protein AraC"/>
    <property type="match status" value="1"/>
</dbReference>
<evidence type="ECO:0000256" key="3">
    <source>
        <dbReference type="ARBA" id="ARBA00023163"/>
    </source>
</evidence>
<feature type="domain" description="HTH araC/xylS-type" evidence="4">
    <location>
        <begin position="183"/>
        <end position="281"/>
    </location>
</feature>
<dbReference type="GO" id="GO:0043565">
    <property type="term" value="F:sequence-specific DNA binding"/>
    <property type="evidence" value="ECO:0007669"/>
    <property type="project" value="InterPro"/>
</dbReference>
<name>A0A317EZP0_9SPHI</name>
<dbReference type="SUPFAM" id="SSF46689">
    <property type="entry name" value="Homeodomain-like"/>
    <property type="match status" value="1"/>
</dbReference>
<evidence type="ECO:0000256" key="1">
    <source>
        <dbReference type="ARBA" id="ARBA00023015"/>
    </source>
</evidence>
<dbReference type="InterPro" id="IPR037923">
    <property type="entry name" value="HTH-like"/>
</dbReference>
<dbReference type="AlphaFoldDB" id="A0A317EZP0"/>
<dbReference type="Proteomes" id="UP000245391">
    <property type="component" value="Unassembled WGS sequence"/>
</dbReference>
<dbReference type="PANTHER" id="PTHR43280:SF32">
    <property type="entry name" value="TRANSCRIPTIONAL REGULATORY PROTEIN"/>
    <property type="match status" value="1"/>
</dbReference>
<reference evidence="6" key="1">
    <citation type="submission" date="2018-05" db="EMBL/GenBank/DDBJ databases">
        <title>Pedobacter paludis sp. nov., isolated from wetland soil.</title>
        <authorList>
            <person name="Zhang Y."/>
        </authorList>
    </citation>
    <scope>NUCLEOTIDE SEQUENCE [LARGE SCALE GENOMIC DNA]</scope>
    <source>
        <strain evidence="6">R-8</strain>
    </source>
</reference>
<evidence type="ECO:0000313" key="5">
    <source>
        <dbReference type="EMBL" id="PWS31443.1"/>
    </source>
</evidence>
<accession>A0A317EZP0</accession>
<evidence type="ECO:0000259" key="4">
    <source>
        <dbReference type="PROSITE" id="PS01124"/>
    </source>
</evidence>
<dbReference type="PRINTS" id="PR00032">
    <property type="entry name" value="HTHARAC"/>
</dbReference>
<evidence type="ECO:0000313" key="6">
    <source>
        <dbReference type="Proteomes" id="UP000245391"/>
    </source>
</evidence>
<dbReference type="Gene3D" id="1.10.10.60">
    <property type="entry name" value="Homeodomain-like"/>
    <property type="match status" value="1"/>
</dbReference>
<dbReference type="RefSeq" id="WP_109930318.1">
    <property type="nucleotide sequence ID" value="NZ_QGNY01000004.1"/>
</dbReference>
<dbReference type="PROSITE" id="PS01124">
    <property type="entry name" value="HTH_ARAC_FAMILY_2"/>
    <property type="match status" value="1"/>
</dbReference>
<dbReference type="PANTHER" id="PTHR43280">
    <property type="entry name" value="ARAC-FAMILY TRANSCRIPTIONAL REGULATOR"/>
    <property type="match status" value="1"/>
</dbReference>
<dbReference type="SMART" id="SM00342">
    <property type="entry name" value="HTH_ARAC"/>
    <property type="match status" value="1"/>
</dbReference>
<keyword evidence="3" id="KW-0804">Transcription</keyword>
<dbReference type="EMBL" id="QGNY01000004">
    <property type="protein sequence ID" value="PWS31443.1"/>
    <property type="molecule type" value="Genomic_DNA"/>
</dbReference>
<sequence>MKKKKSIPVNSFNEKYREGIIIARASLNGLPNSKEIEQSHRDEGHLFILQEEGTTYIEIDFQKHKIKAPALIYINPNQVHRLIRFENAIIGTWMITGENLNKEYITLLEDLTPVEFLSLKKDSLSIISEMLFLCIKLSERKDEKLYYSILKESCNTLVALVISQYLSLSKSTSQLSRFTIITKTFKLLLEQNYLETKSPAEYAKKLNISTAYLNECIKTATGYPVSYQIQKRVILESQRILYHSNKSIKEISNELGYDDCSYFIRLFKKITGMTPTAFRSKNLN</sequence>